<feature type="region of interest" description="Disordered" evidence="1">
    <location>
        <begin position="1"/>
        <end position="33"/>
    </location>
</feature>
<gene>
    <name evidence="2" type="ORF">HEB94_000280</name>
</gene>
<feature type="compositionally biased region" description="Low complexity" evidence="1">
    <location>
        <begin position="1"/>
        <end position="18"/>
    </location>
</feature>
<dbReference type="AlphaFoldDB" id="A0A927MUA7"/>
<accession>A0A927MUA7</accession>
<dbReference type="RefSeq" id="WP_192748256.1">
    <property type="nucleotide sequence ID" value="NZ_BAABJL010000064.1"/>
</dbReference>
<organism evidence="2 3">
    <name type="scientific">Actinopolymorpha pittospori</name>
    <dbReference type="NCBI Taxonomy" id="648752"/>
    <lineage>
        <taxon>Bacteria</taxon>
        <taxon>Bacillati</taxon>
        <taxon>Actinomycetota</taxon>
        <taxon>Actinomycetes</taxon>
        <taxon>Propionibacteriales</taxon>
        <taxon>Actinopolymorphaceae</taxon>
        <taxon>Actinopolymorpha</taxon>
    </lineage>
</organism>
<comment type="caution">
    <text evidence="2">The sequence shown here is derived from an EMBL/GenBank/DDBJ whole genome shotgun (WGS) entry which is preliminary data.</text>
</comment>
<dbReference type="Proteomes" id="UP000638648">
    <property type="component" value="Unassembled WGS sequence"/>
</dbReference>
<reference evidence="2" key="1">
    <citation type="submission" date="2020-10" db="EMBL/GenBank/DDBJ databases">
        <title>Sequencing the genomes of 1000 actinobacteria strains.</title>
        <authorList>
            <person name="Klenk H.-P."/>
        </authorList>
    </citation>
    <scope>NUCLEOTIDE SEQUENCE</scope>
    <source>
        <strain evidence="2">DSM 45354</strain>
    </source>
</reference>
<evidence type="ECO:0000256" key="1">
    <source>
        <dbReference type="SAM" id="MobiDB-lite"/>
    </source>
</evidence>
<dbReference type="SUPFAM" id="SSF53955">
    <property type="entry name" value="Lysozyme-like"/>
    <property type="match status" value="1"/>
</dbReference>
<evidence type="ECO:0000313" key="2">
    <source>
        <dbReference type="EMBL" id="MBE1603432.1"/>
    </source>
</evidence>
<dbReference type="InterPro" id="IPR023346">
    <property type="entry name" value="Lysozyme-like_dom_sf"/>
</dbReference>
<evidence type="ECO:0000313" key="3">
    <source>
        <dbReference type="Proteomes" id="UP000638648"/>
    </source>
</evidence>
<sequence>MPRSKSTTSSRPSTQPARDAAAIPSTWTDAARDGNGVGVTNINQIEDAALTVASYLCEAGGAPIVAANWINAIAAYNASVDDDNRVAKAANHHATVR</sequence>
<proteinExistence type="predicted"/>
<name>A0A927MUA7_9ACTN</name>
<protein>
    <submittedName>
        <fullName evidence="2">Membrane-bound lytic murein transglycosylase B</fullName>
    </submittedName>
</protein>
<keyword evidence="3" id="KW-1185">Reference proteome</keyword>
<dbReference type="EMBL" id="JADBEM010000001">
    <property type="protein sequence ID" value="MBE1603432.1"/>
    <property type="molecule type" value="Genomic_DNA"/>
</dbReference>